<dbReference type="Proteomes" id="UP000273154">
    <property type="component" value="Chromosome"/>
</dbReference>
<evidence type="ECO:0000313" key="3">
    <source>
        <dbReference type="Proteomes" id="UP000273154"/>
    </source>
</evidence>
<gene>
    <name evidence="2" type="ORF">Pcatena_14140</name>
</gene>
<sequence length="206" mass="22744">MPQTLRKGVAEMGHQPGEAVASPQRVSLADRLERARERSGREARRGLPSEERERIRREAFGASPLLRGHADELLAITGELARVLPSHAEYQARTNGDWGTGATGPSSRSRIENPACTFVWEIKHNPQGTLNQCPVREYNWALENTSRVCDLWEGEPTASEAELAKALIVQTVLGDDELRAVVLERAGTLVRTAAGTLGPYFAEWKH</sequence>
<protein>
    <submittedName>
        <fullName evidence="2">Uncharacterized protein</fullName>
    </submittedName>
</protein>
<dbReference type="AlphaFoldDB" id="A0A3G9JZ91"/>
<dbReference type="KEGG" id="pcat:Pcatena_14140"/>
<evidence type="ECO:0000256" key="1">
    <source>
        <dbReference type="SAM" id="MobiDB-lite"/>
    </source>
</evidence>
<keyword evidence="3" id="KW-1185">Reference proteome</keyword>
<feature type="region of interest" description="Disordered" evidence="1">
    <location>
        <begin position="1"/>
        <end position="51"/>
    </location>
</feature>
<dbReference type="EMBL" id="AP019367">
    <property type="protein sequence ID" value="BBH50827.1"/>
    <property type="molecule type" value="Genomic_DNA"/>
</dbReference>
<reference evidence="3" key="1">
    <citation type="submission" date="2018-11" db="EMBL/GenBank/DDBJ databases">
        <title>Comparative genomics of Parolsenella catena and Libanicoccus massiliensis: Reclassification of Libanicoccus massiliensis as Parolsenella massiliensis comb. nov.</title>
        <authorList>
            <person name="Sakamoto M."/>
            <person name="Ikeyama N."/>
            <person name="Murakami T."/>
            <person name="Mori H."/>
            <person name="Yuki M."/>
            <person name="Ohkuma M."/>
        </authorList>
    </citation>
    <scope>NUCLEOTIDE SEQUENCE [LARGE SCALE GENOMIC DNA]</scope>
    <source>
        <strain evidence="3">JCM 31932</strain>
    </source>
</reference>
<dbReference type="GeneID" id="88849558"/>
<proteinExistence type="predicted"/>
<organism evidence="2 3">
    <name type="scientific">Parolsenella catena</name>
    <dbReference type="NCBI Taxonomy" id="2003188"/>
    <lineage>
        <taxon>Bacteria</taxon>
        <taxon>Bacillati</taxon>
        <taxon>Actinomycetota</taxon>
        <taxon>Coriobacteriia</taxon>
        <taxon>Coriobacteriales</taxon>
        <taxon>Atopobiaceae</taxon>
        <taxon>Parolsenella</taxon>
    </lineage>
</organism>
<accession>A0A3G9JZ91</accession>
<evidence type="ECO:0000313" key="2">
    <source>
        <dbReference type="EMBL" id="BBH50827.1"/>
    </source>
</evidence>
<dbReference type="RefSeq" id="WP_126422971.1">
    <property type="nucleotide sequence ID" value="NZ_AP019367.1"/>
</dbReference>
<name>A0A3G9JZ91_9ACTN</name>
<feature type="compositionally biased region" description="Basic and acidic residues" evidence="1">
    <location>
        <begin position="28"/>
        <end position="51"/>
    </location>
</feature>
<dbReference type="OrthoDB" id="3197008at2"/>